<organism evidence="4 5">
    <name type="scientific">Stichopus japonicus</name>
    <name type="common">Sea cucumber</name>
    <dbReference type="NCBI Taxonomy" id="307972"/>
    <lineage>
        <taxon>Eukaryota</taxon>
        <taxon>Metazoa</taxon>
        <taxon>Echinodermata</taxon>
        <taxon>Eleutherozoa</taxon>
        <taxon>Echinozoa</taxon>
        <taxon>Holothuroidea</taxon>
        <taxon>Aspidochirotacea</taxon>
        <taxon>Aspidochirotida</taxon>
        <taxon>Stichopodidae</taxon>
        <taxon>Apostichopus</taxon>
    </lineage>
</organism>
<dbReference type="InterPro" id="IPR036179">
    <property type="entry name" value="Ig-like_dom_sf"/>
</dbReference>
<keyword evidence="5" id="KW-1185">Reference proteome</keyword>
<evidence type="ECO:0008006" key="6">
    <source>
        <dbReference type="Google" id="ProtNLM"/>
    </source>
</evidence>
<accession>A0A2G8JQ53</accession>
<keyword evidence="2" id="KW-0812">Transmembrane</keyword>
<dbReference type="InterPro" id="IPR013783">
    <property type="entry name" value="Ig-like_fold"/>
</dbReference>
<evidence type="ECO:0000313" key="4">
    <source>
        <dbReference type="EMBL" id="PIK37911.1"/>
    </source>
</evidence>
<reference evidence="4 5" key="1">
    <citation type="journal article" date="2017" name="PLoS Biol.">
        <title>The sea cucumber genome provides insights into morphological evolution and visceral regeneration.</title>
        <authorList>
            <person name="Zhang X."/>
            <person name="Sun L."/>
            <person name="Yuan J."/>
            <person name="Sun Y."/>
            <person name="Gao Y."/>
            <person name="Zhang L."/>
            <person name="Li S."/>
            <person name="Dai H."/>
            <person name="Hamel J.F."/>
            <person name="Liu C."/>
            <person name="Yu Y."/>
            <person name="Liu S."/>
            <person name="Lin W."/>
            <person name="Guo K."/>
            <person name="Jin S."/>
            <person name="Xu P."/>
            <person name="Storey K.B."/>
            <person name="Huan P."/>
            <person name="Zhang T."/>
            <person name="Zhou Y."/>
            <person name="Zhang J."/>
            <person name="Lin C."/>
            <person name="Li X."/>
            <person name="Xing L."/>
            <person name="Huo D."/>
            <person name="Sun M."/>
            <person name="Wang L."/>
            <person name="Mercier A."/>
            <person name="Li F."/>
            <person name="Yang H."/>
            <person name="Xiang J."/>
        </authorList>
    </citation>
    <scope>NUCLEOTIDE SEQUENCE [LARGE SCALE GENOMIC DNA]</scope>
    <source>
        <strain evidence="4">Shaxun</strain>
        <tissue evidence="4">Muscle</tissue>
    </source>
</reference>
<keyword evidence="3" id="KW-0732">Signal</keyword>
<protein>
    <recommendedName>
        <fullName evidence="6">Ig-like domain-containing protein</fullName>
    </recommendedName>
</protein>
<feature type="region of interest" description="Disordered" evidence="1">
    <location>
        <begin position="318"/>
        <end position="342"/>
    </location>
</feature>
<keyword evidence="2" id="KW-1133">Transmembrane helix</keyword>
<evidence type="ECO:0000256" key="2">
    <source>
        <dbReference type="SAM" id="Phobius"/>
    </source>
</evidence>
<keyword evidence="2" id="KW-0472">Membrane</keyword>
<proteinExistence type="predicted"/>
<feature type="compositionally biased region" description="Basic and acidic residues" evidence="1">
    <location>
        <begin position="322"/>
        <end position="331"/>
    </location>
</feature>
<evidence type="ECO:0000313" key="5">
    <source>
        <dbReference type="Proteomes" id="UP000230750"/>
    </source>
</evidence>
<feature type="transmembrane region" description="Helical" evidence="2">
    <location>
        <begin position="286"/>
        <end position="312"/>
    </location>
</feature>
<gene>
    <name evidence="4" type="ORF">BSL78_25261</name>
</gene>
<dbReference type="EMBL" id="MRZV01001432">
    <property type="protein sequence ID" value="PIK37911.1"/>
    <property type="molecule type" value="Genomic_DNA"/>
</dbReference>
<feature type="signal peptide" evidence="3">
    <location>
        <begin position="1"/>
        <end position="22"/>
    </location>
</feature>
<dbReference type="AlphaFoldDB" id="A0A2G8JQ53"/>
<evidence type="ECO:0000256" key="3">
    <source>
        <dbReference type="SAM" id="SignalP"/>
    </source>
</evidence>
<name>A0A2G8JQ53_STIJA</name>
<sequence>MGSIYRLFAISLLLVQIDRVLCESQEVYFEIKDGNFNEVIFIGEKDIILICHVSNTLHANVTITKVGKGSVATNGGIGNCLEYNIQQVTEQNGGNYSCTSRYEDKNTGRMVEMSRMLSLNVRNNQSASCLRNGTGLHQAYSVGDVLLLSCYCDVSIQCNWIKAVVGSQTGENVPSMNVQHNGKVIRRIVVGPVTSMDVTTRYDCSFGPSIDERCSIGPADESINDYISKPSQQSNLSEGCPELVTPIIVDISSSTSIKPTERQKSMTATEIPIITNKTEANVNNSLIYITVALAILLLVAAAIITMLVVWLLKRNQNGETNTSHKNEKNDQLTDSTNVDRQPDESYYEVQENPDIGSSNGTNSSVYYSTQIKRISCTYDKPDVNSSF</sequence>
<dbReference type="OrthoDB" id="10565168at2759"/>
<dbReference type="SUPFAM" id="SSF48726">
    <property type="entry name" value="Immunoglobulin"/>
    <property type="match status" value="1"/>
</dbReference>
<comment type="caution">
    <text evidence="4">The sequence shown here is derived from an EMBL/GenBank/DDBJ whole genome shotgun (WGS) entry which is preliminary data.</text>
</comment>
<dbReference type="Gene3D" id="2.60.40.10">
    <property type="entry name" value="Immunoglobulins"/>
    <property type="match status" value="1"/>
</dbReference>
<dbReference type="Proteomes" id="UP000230750">
    <property type="component" value="Unassembled WGS sequence"/>
</dbReference>
<evidence type="ECO:0000256" key="1">
    <source>
        <dbReference type="SAM" id="MobiDB-lite"/>
    </source>
</evidence>
<feature type="chain" id="PRO_5013849562" description="Ig-like domain-containing protein" evidence="3">
    <location>
        <begin position="23"/>
        <end position="387"/>
    </location>
</feature>